<dbReference type="PRINTS" id="PR00757">
    <property type="entry name" value="AMINEOXDASEF"/>
</dbReference>
<gene>
    <name evidence="8" type="ORF">H2204_008825</name>
</gene>
<keyword evidence="6" id="KW-0285">Flavoprotein</keyword>
<dbReference type="InterPro" id="IPR002937">
    <property type="entry name" value="Amino_oxidase"/>
</dbReference>
<evidence type="ECO:0000256" key="5">
    <source>
        <dbReference type="PIRSR" id="PIRSR601613-1"/>
    </source>
</evidence>
<comment type="caution">
    <text evidence="8">The sequence shown here is derived from an EMBL/GenBank/DDBJ whole genome shotgun (WGS) entry which is preliminary data.</text>
</comment>
<evidence type="ECO:0000256" key="4">
    <source>
        <dbReference type="ARBA" id="ARBA00048448"/>
    </source>
</evidence>
<dbReference type="InterPro" id="IPR001613">
    <property type="entry name" value="Flavin_amine_oxidase"/>
</dbReference>
<protein>
    <recommendedName>
        <fullName evidence="6">Amine oxidase</fullName>
        <ecNumber evidence="6">1.4.3.-</ecNumber>
    </recommendedName>
</protein>
<dbReference type="EC" id="1.4.3.-" evidence="6"/>
<evidence type="ECO:0000313" key="8">
    <source>
        <dbReference type="EMBL" id="KAJ9630021.1"/>
    </source>
</evidence>
<proteinExistence type="inferred from homology"/>
<feature type="binding site" evidence="5">
    <location>
        <position position="51"/>
    </location>
    <ligand>
        <name>FAD</name>
        <dbReference type="ChEBI" id="CHEBI:57692"/>
    </ligand>
</feature>
<dbReference type="GO" id="GO:0097621">
    <property type="term" value="F:monoamine oxidase activity"/>
    <property type="evidence" value="ECO:0007669"/>
    <property type="project" value="UniProtKB-EC"/>
</dbReference>
<dbReference type="Gene3D" id="3.50.50.60">
    <property type="entry name" value="FAD/NAD(P)-binding domain"/>
    <property type="match status" value="2"/>
</dbReference>
<evidence type="ECO:0000313" key="9">
    <source>
        <dbReference type="Proteomes" id="UP001172681"/>
    </source>
</evidence>
<keyword evidence="3 6" id="KW-0560">Oxidoreductase</keyword>
<dbReference type="InterPro" id="IPR036188">
    <property type="entry name" value="FAD/NAD-bd_sf"/>
</dbReference>
<dbReference type="Gene3D" id="3.90.660.10">
    <property type="match status" value="2"/>
</dbReference>
<dbReference type="Proteomes" id="UP001172681">
    <property type="component" value="Unassembled WGS sequence"/>
</dbReference>
<keyword evidence="9" id="KW-1185">Reference proteome</keyword>
<evidence type="ECO:0000256" key="2">
    <source>
        <dbReference type="ARBA" id="ARBA00005995"/>
    </source>
</evidence>
<organism evidence="8 9">
    <name type="scientific">Knufia peltigerae</name>
    <dbReference type="NCBI Taxonomy" id="1002370"/>
    <lineage>
        <taxon>Eukaryota</taxon>
        <taxon>Fungi</taxon>
        <taxon>Dikarya</taxon>
        <taxon>Ascomycota</taxon>
        <taxon>Pezizomycotina</taxon>
        <taxon>Eurotiomycetes</taxon>
        <taxon>Chaetothyriomycetidae</taxon>
        <taxon>Chaetothyriales</taxon>
        <taxon>Trichomeriaceae</taxon>
        <taxon>Knufia</taxon>
    </lineage>
</organism>
<name>A0AA38XZ73_9EURO</name>
<reference evidence="8" key="1">
    <citation type="submission" date="2022-10" db="EMBL/GenBank/DDBJ databases">
        <title>Culturing micro-colonial fungi from biological soil crusts in the Mojave desert and describing Neophaeococcomyces mojavensis, and introducing the new genera and species Taxawa tesnikishii.</title>
        <authorList>
            <person name="Kurbessoian T."/>
            <person name="Stajich J.E."/>
        </authorList>
    </citation>
    <scope>NUCLEOTIDE SEQUENCE</scope>
    <source>
        <strain evidence="8">TK_35</strain>
    </source>
</reference>
<comment type="catalytic activity">
    <reaction evidence="4">
        <text>a secondary aliphatic amine + O2 + H2O = a primary amine + an aldehyde + H2O2</text>
        <dbReference type="Rhea" id="RHEA:26414"/>
        <dbReference type="ChEBI" id="CHEBI:15377"/>
        <dbReference type="ChEBI" id="CHEBI:15379"/>
        <dbReference type="ChEBI" id="CHEBI:16240"/>
        <dbReference type="ChEBI" id="CHEBI:17478"/>
        <dbReference type="ChEBI" id="CHEBI:58855"/>
        <dbReference type="ChEBI" id="CHEBI:65296"/>
        <dbReference type="EC" id="1.4.3.4"/>
    </reaction>
</comment>
<keyword evidence="6" id="KW-0274">FAD</keyword>
<dbReference type="AlphaFoldDB" id="A0AA38XZ73"/>
<evidence type="ECO:0000256" key="6">
    <source>
        <dbReference type="RuleBase" id="RU362067"/>
    </source>
</evidence>
<feature type="domain" description="Amine oxidase" evidence="7">
    <location>
        <begin position="51"/>
        <end position="488"/>
    </location>
</feature>
<dbReference type="PANTHER" id="PTHR43563">
    <property type="entry name" value="AMINE OXIDASE"/>
    <property type="match status" value="1"/>
</dbReference>
<dbReference type="PANTHER" id="PTHR43563:SF1">
    <property type="entry name" value="AMINE OXIDASE [FLAVIN-CONTAINING] B"/>
    <property type="match status" value="1"/>
</dbReference>
<dbReference type="SUPFAM" id="SSF54373">
    <property type="entry name" value="FAD-linked reductases, C-terminal domain"/>
    <property type="match status" value="1"/>
</dbReference>
<evidence type="ECO:0000259" key="7">
    <source>
        <dbReference type="Pfam" id="PF01593"/>
    </source>
</evidence>
<comment type="similarity">
    <text evidence="2 6">Belongs to the flavin monoamine oxidase family.</text>
</comment>
<feature type="binding site" evidence="5">
    <location>
        <position position="282"/>
    </location>
    <ligand>
        <name>FAD</name>
        <dbReference type="ChEBI" id="CHEBI:57692"/>
    </ligand>
</feature>
<comment type="cofactor">
    <cofactor evidence="1 6">
        <name>FAD</name>
        <dbReference type="ChEBI" id="CHEBI:57692"/>
    </cofactor>
</comment>
<dbReference type="SUPFAM" id="SSF51905">
    <property type="entry name" value="FAD/NAD(P)-binding domain"/>
    <property type="match status" value="1"/>
</dbReference>
<dbReference type="Pfam" id="PF01593">
    <property type="entry name" value="Amino_oxidase"/>
    <property type="match status" value="1"/>
</dbReference>
<sequence length="499" mass="55653">MSIPRSQDGVHFSVQTSTVQRGLPTIGYKTSSKEIPSDKVYDVVVLGAGYTGLIAARDVAEAGASVLLVEGRDRVGGRTWTCEMMGNKFEMGGEWVHWIHPHIWSELSRYGLTEPKDFLTTQGSAAAEFCSLHKNNPTPGPTKFLDRETVEQRMEQVTKAFFDIDGQGGTTIFPWPYEPLSNLEAVKKYDSLTVRERLNQLVDFSKEDLMYLYSNLVVFGSTPPEEASFLAILRYYALAGYSWSRLLEVSDHFKLTIGHSGMANLIFDDFAVTGDSIFGDPVRAVDSQPGSVTMALQSGKMVRSKRIICTLPLHCLSDVDFQPPLPSQFTSRHPNYGGKVHIHIDSKIPYWCGFGEPGAPVDCLLTDRYSDMEGTFLTGFPGGWAKRAGRQVVDDPERFLQATFKSYFPSEWASKPTDLIWHDWNTDPFSNGQWGAWGAGQLTTDFKTLSESAYISNEVILANSDWARGWTGWVDGAAEEGKRAAAHVVRQIRRERAKK</sequence>
<dbReference type="InterPro" id="IPR050703">
    <property type="entry name" value="Flavin_MAO"/>
</dbReference>
<evidence type="ECO:0000256" key="3">
    <source>
        <dbReference type="ARBA" id="ARBA00023002"/>
    </source>
</evidence>
<accession>A0AA38XZ73</accession>
<evidence type="ECO:0000256" key="1">
    <source>
        <dbReference type="ARBA" id="ARBA00001974"/>
    </source>
</evidence>
<dbReference type="EMBL" id="JAPDRN010000066">
    <property type="protein sequence ID" value="KAJ9630021.1"/>
    <property type="molecule type" value="Genomic_DNA"/>
</dbReference>